<dbReference type="InterPro" id="IPR036770">
    <property type="entry name" value="Ankyrin_rpt-contain_sf"/>
</dbReference>
<dbReference type="GO" id="GO:0000151">
    <property type="term" value="C:ubiquitin ligase complex"/>
    <property type="evidence" value="ECO:0007669"/>
    <property type="project" value="TreeGrafter"/>
</dbReference>
<keyword evidence="2 3" id="KW-0040">ANK repeat</keyword>
<keyword evidence="1" id="KW-0677">Repeat</keyword>
<dbReference type="SUPFAM" id="SSF48403">
    <property type="entry name" value="Ankyrin repeat"/>
    <property type="match status" value="1"/>
</dbReference>
<dbReference type="InterPro" id="IPR002110">
    <property type="entry name" value="Ankyrin_rpt"/>
</dbReference>
<dbReference type="Gene3D" id="1.25.40.20">
    <property type="entry name" value="Ankyrin repeat-containing domain"/>
    <property type="match status" value="1"/>
</dbReference>
<feature type="repeat" description="ANK" evidence="3">
    <location>
        <begin position="220"/>
        <end position="252"/>
    </location>
</feature>
<comment type="caution">
    <text evidence="4">The sequence shown here is derived from an EMBL/GenBank/DDBJ whole genome shotgun (WGS) entry which is preliminary data.</text>
</comment>
<dbReference type="Proteomes" id="UP000593567">
    <property type="component" value="Unassembled WGS sequence"/>
</dbReference>
<evidence type="ECO:0000256" key="3">
    <source>
        <dbReference type="PROSITE-ProRule" id="PRU00023"/>
    </source>
</evidence>
<dbReference type="PROSITE" id="PS50088">
    <property type="entry name" value="ANK_REPEAT"/>
    <property type="match status" value="2"/>
</dbReference>
<dbReference type="OrthoDB" id="6109495at2759"/>
<dbReference type="Pfam" id="PF12796">
    <property type="entry name" value="Ank_2"/>
    <property type="match status" value="1"/>
</dbReference>
<organism evidence="4 5">
    <name type="scientific">Bugula neritina</name>
    <name type="common">Brown bryozoan</name>
    <name type="synonym">Sertularia neritina</name>
    <dbReference type="NCBI Taxonomy" id="10212"/>
    <lineage>
        <taxon>Eukaryota</taxon>
        <taxon>Metazoa</taxon>
        <taxon>Spiralia</taxon>
        <taxon>Lophotrochozoa</taxon>
        <taxon>Bryozoa</taxon>
        <taxon>Gymnolaemata</taxon>
        <taxon>Cheilostomatida</taxon>
        <taxon>Flustrina</taxon>
        <taxon>Buguloidea</taxon>
        <taxon>Bugulidae</taxon>
        <taxon>Bugula</taxon>
    </lineage>
</organism>
<dbReference type="PANTHER" id="PTHR24173:SF27">
    <property type="entry name" value="ANKYRIN REPEAT AND SOCS BOX PROTEIN 1"/>
    <property type="match status" value="1"/>
</dbReference>
<dbReference type="EMBL" id="VXIV02000953">
    <property type="protein sequence ID" value="KAF6035002.1"/>
    <property type="molecule type" value="Genomic_DNA"/>
</dbReference>
<dbReference type="PROSITE" id="PS50297">
    <property type="entry name" value="ANK_REP_REGION"/>
    <property type="match status" value="2"/>
</dbReference>
<dbReference type="AlphaFoldDB" id="A0A7J7K8N8"/>
<sequence length="298" mass="32139">MLDCRMFIVVGRSCSLKTDITISVGSENVSDGICETDEQLSVNKTEQEAYLDISHHVLSNSQQNFAAGSQNAADICEQVPASSSHNVTVDSKQAPVDLACSIELPHDPVSAAGSDAPLEELDCLDEELVDSDHLDVEDNTRDVVDHPPLAQAAEPMTLTEAIKLNNIEWLEAQYADGLNFNLPTREGFMPIVLASSECQLEVIEMLVLIGEAEVDMPDSSGRTALIEASSRGCNSIVEFLLNNNCDLNKADVDGVTALHAASQAGHVETVESLLNSVLHSCQGHRRLHTTYCSMLMCG</sequence>
<reference evidence="4" key="1">
    <citation type="submission" date="2020-06" db="EMBL/GenBank/DDBJ databases">
        <title>Draft genome of Bugula neritina, a colonial animal packing powerful symbionts and potential medicines.</title>
        <authorList>
            <person name="Rayko M."/>
        </authorList>
    </citation>
    <scope>NUCLEOTIDE SEQUENCE [LARGE SCALE GENOMIC DNA]</scope>
    <source>
        <strain evidence="4">Kwan_BN1</strain>
    </source>
</reference>
<name>A0A7J7K8N8_BUGNE</name>
<feature type="repeat" description="ANK" evidence="3">
    <location>
        <begin position="253"/>
        <end position="275"/>
    </location>
</feature>
<dbReference type="GO" id="GO:0006511">
    <property type="term" value="P:ubiquitin-dependent protein catabolic process"/>
    <property type="evidence" value="ECO:0007669"/>
    <property type="project" value="TreeGrafter"/>
</dbReference>
<protein>
    <submittedName>
        <fullName evidence="4">Uncharacterized protein</fullName>
    </submittedName>
</protein>
<proteinExistence type="predicted"/>
<accession>A0A7J7K8N8</accession>
<dbReference type="PANTHER" id="PTHR24173">
    <property type="entry name" value="ANKYRIN REPEAT CONTAINING"/>
    <property type="match status" value="1"/>
</dbReference>
<dbReference type="SMART" id="SM00248">
    <property type="entry name" value="ANK"/>
    <property type="match status" value="3"/>
</dbReference>
<keyword evidence="5" id="KW-1185">Reference proteome</keyword>
<evidence type="ECO:0000256" key="2">
    <source>
        <dbReference type="ARBA" id="ARBA00023043"/>
    </source>
</evidence>
<evidence type="ECO:0000256" key="1">
    <source>
        <dbReference type="ARBA" id="ARBA00022737"/>
    </source>
</evidence>
<gene>
    <name evidence="4" type="ORF">EB796_006690</name>
</gene>
<evidence type="ECO:0000313" key="5">
    <source>
        <dbReference type="Proteomes" id="UP000593567"/>
    </source>
</evidence>
<evidence type="ECO:0000313" key="4">
    <source>
        <dbReference type="EMBL" id="KAF6035002.1"/>
    </source>
</evidence>